<feature type="compositionally biased region" description="Low complexity" evidence="7">
    <location>
        <begin position="390"/>
        <end position="405"/>
    </location>
</feature>
<keyword evidence="2" id="KW-0479">Metal-binding</keyword>
<evidence type="ECO:0000256" key="3">
    <source>
        <dbReference type="ARBA" id="ARBA00022771"/>
    </source>
</evidence>
<evidence type="ECO:0000256" key="4">
    <source>
        <dbReference type="ARBA" id="ARBA00022833"/>
    </source>
</evidence>
<feature type="compositionally biased region" description="Polar residues" evidence="7">
    <location>
        <begin position="527"/>
        <end position="536"/>
    </location>
</feature>
<dbReference type="SUPFAM" id="SSF57850">
    <property type="entry name" value="RING/U-box"/>
    <property type="match status" value="1"/>
</dbReference>
<dbReference type="Gene3D" id="3.10.20.90">
    <property type="entry name" value="Phosphatidylinositol 3-kinase Catalytic Subunit, Chain A, domain 1"/>
    <property type="match status" value="1"/>
</dbReference>
<feature type="compositionally biased region" description="Basic and acidic residues" evidence="7">
    <location>
        <begin position="428"/>
        <end position="443"/>
    </location>
</feature>
<feature type="region of interest" description="Disordered" evidence="7">
    <location>
        <begin position="270"/>
        <end position="313"/>
    </location>
</feature>
<comment type="subcellular location">
    <subcellularLocation>
        <location evidence="1">Nucleus</location>
    </subcellularLocation>
</comment>
<reference evidence="9 10" key="1">
    <citation type="submission" date="2024-01" db="EMBL/GenBank/DDBJ databases">
        <title>The genome of the rayed Mediterranean limpet Patella caerulea (Linnaeus, 1758).</title>
        <authorList>
            <person name="Anh-Thu Weber A."/>
            <person name="Halstead-Nussloch G."/>
        </authorList>
    </citation>
    <scope>NUCLEOTIDE SEQUENCE [LARGE SCALE GENOMIC DNA]</scope>
    <source>
        <strain evidence="9">AATW-2023a</strain>
        <tissue evidence="9">Whole specimen</tissue>
    </source>
</reference>
<feature type="compositionally biased region" description="Basic and acidic residues" evidence="7">
    <location>
        <begin position="758"/>
        <end position="771"/>
    </location>
</feature>
<feature type="compositionally biased region" description="Polar residues" evidence="7">
    <location>
        <begin position="639"/>
        <end position="648"/>
    </location>
</feature>
<dbReference type="InterPro" id="IPR017907">
    <property type="entry name" value="Znf_RING_CS"/>
</dbReference>
<dbReference type="GO" id="GO:0000122">
    <property type="term" value="P:negative regulation of transcription by RNA polymerase II"/>
    <property type="evidence" value="ECO:0007669"/>
    <property type="project" value="TreeGrafter"/>
</dbReference>
<proteinExistence type="predicted"/>
<evidence type="ECO:0000256" key="2">
    <source>
        <dbReference type="ARBA" id="ARBA00022723"/>
    </source>
</evidence>
<feature type="region of interest" description="Disordered" evidence="7">
    <location>
        <begin position="360"/>
        <end position="779"/>
    </location>
</feature>
<dbReference type="PROSITE" id="PS50089">
    <property type="entry name" value="ZF_RING_2"/>
    <property type="match status" value="1"/>
</dbReference>
<feature type="compositionally biased region" description="Low complexity" evidence="7">
    <location>
        <begin position="462"/>
        <end position="475"/>
    </location>
</feature>
<keyword evidence="10" id="KW-1185">Reference proteome</keyword>
<dbReference type="Pfam" id="PF16207">
    <property type="entry name" value="RAWUL"/>
    <property type="match status" value="1"/>
</dbReference>
<accession>A0AAN8FX75</accession>
<dbReference type="InterPro" id="IPR032443">
    <property type="entry name" value="RAWUL"/>
</dbReference>
<dbReference type="AlphaFoldDB" id="A0AAN8FX75"/>
<feature type="compositionally biased region" description="Polar residues" evidence="7">
    <location>
        <begin position="721"/>
        <end position="733"/>
    </location>
</feature>
<evidence type="ECO:0000259" key="8">
    <source>
        <dbReference type="PROSITE" id="PS50089"/>
    </source>
</evidence>
<name>A0AAN8FX75_PATCE</name>
<dbReference type="PANTHER" id="PTHR10825:SF29">
    <property type="entry name" value="POLYCOMB GROUP RING FINGER PROTEIN 1"/>
    <property type="match status" value="1"/>
</dbReference>
<dbReference type="Proteomes" id="UP001347796">
    <property type="component" value="Unassembled WGS sequence"/>
</dbReference>
<dbReference type="FunFam" id="3.30.40.10:FF:000033">
    <property type="entry name" value="Polycomb group RING finger protein 3"/>
    <property type="match status" value="1"/>
</dbReference>
<gene>
    <name evidence="9" type="ORF">SNE40_022761</name>
</gene>
<dbReference type="PROSITE" id="PS00518">
    <property type="entry name" value="ZF_RING_1"/>
    <property type="match status" value="1"/>
</dbReference>
<dbReference type="CDD" id="cd17082">
    <property type="entry name" value="RAWUL_PCGF2_like"/>
    <property type="match status" value="1"/>
</dbReference>
<dbReference type="GO" id="GO:0008270">
    <property type="term" value="F:zinc ion binding"/>
    <property type="evidence" value="ECO:0007669"/>
    <property type="project" value="UniProtKB-KW"/>
</dbReference>
<dbReference type="GO" id="GO:0035102">
    <property type="term" value="C:PRC1 complex"/>
    <property type="evidence" value="ECO:0007669"/>
    <property type="project" value="TreeGrafter"/>
</dbReference>
<feature type="compositionally biased region" description="Polar residues" evidence="7">
    <location>
        <begin position="659"/>
        <end position="671"/>
    </location>
</feature>
<dbReference type="GO" id="GO:1990841">
    <property type="term" value="F:promoter-specific chromatin binding"/>
    <property type="evidence" value="ECO:0007669"/>
    <property type="project" value="TreeGrafter"/>
</dbReference>
<protein>
    <recommendedName>
        <fullName evidence="8">RING-type domain-containing protein</fullName>
    </recommendedName>
</protein>
<keyword evidence="5" id="KW-0539">Nucleus</keyword>
<dbReference type="Pfam" id="PF13923">
    <property type="entry name" value="zf-C3HC4_2"/>
    <property type="match status" value="1"/>
</dbReference>
<dbReference type="SMART" id="SM00184">
    <property type="entry name" value="RING"/>
    <property type="match status" value="1"/>
</dbReference>
<feature type="compositionally biased region" description="Polar residues" evidence="7">
    <location>
        <begin position="476"/>
        <end position="502"/>
    </location>
</feature>
<evidence type="ECO:0000256" key="1">
    <source>
        <dbReference type="ARBA" id="ARBA00004123"/>
    </source>
</evidence>
<sequence length="779" mass="88183">MSVKCSGDRMRITEVNPHLICALCGGYLIDATTIVECLHSFCKTCIMRYLETSKYCPICEVLIHKTRPWQNIRLDDTLQNIVYKLVPGLFQREMQRRRDYYDNQPVPSKSVGKTRTSGRIIFSADEEFSISLEFWPEGPNSMETDCDRKSCDKLHDRRYLLCPAAVNMSHLKRFIRNKYSLSDRYQIDIYHTNQPLRDSFSLVDVAYIYSWRREGILRLFYAFYKNEAKKIKLDTPPEEPVKEVEDVKIEPEYTSKEMIFERSISIIETEKKPTSGGPKPVANGNFVQPTPVPVQEETKAPSLPVTTPKPASREATVNTDVDVLSAQFDDDDDEESEMQIVMGEIEIMDDSEPNLEIVIDDKPEKTPIPTPEKVAPIKIKLNSEGTSTSTKSKPVPVVCTPVPKTKTPEPKDPKDTTNQDRVNNNSKFPEKSSRELKPNHTEPTRVYVKTSLPKTPVKDTVSHSSSSKPSFKDSSLQIPRSTVKDTASQVVTSSQKESTSRPLPSPVKETQYRYPTTSQPEKKDTSSRPLLTSPKDTPSHHHSQPKKDLTSRPPLIKDSPIPRSIQSPLKESTPRPVMSHHKESTSRPQHSSHHSKDMSRPVTSHPHSHSYSSSHTMASTNKESFARPPSSPKKESYSHIPSSPNRTTAPPHYNLVSGKDTTSRISNSTIKDTAAQIGKSGHKDSSHSHSIKSMIKDTSSPSPITTHIKHVPQVPRLVKTPITQLKPHSSDTYPQHPRTMIPNWQPHRENFYNGHYKPPQEKPLELKREPFPLDYSKPS</sequence>
<evidence type="ECO:0000256" key="6">
    <source>
        <dbReference type="PROSITE-ProRule" id="PRU00175"/>
    </source>
</evidence>
<feature type="compositionally biased region" description="Basic and acidic residues" evidence="7">
    <location>
        <begin position="406"/>
        <end position="418"/>
    </location>
</feature>
<dbReference type="InterPro" id="IPR013083">
    <property type="entry name" value="Znf_RING/FYVE/PHD"/>
</dbReference>
<evidence type="ECO:0000313" key="9">
    <source>
        <dbReference type="EMBL" id="KAK6165957.1"/>
    </source>
</evidence>
<dbReference type="PANTHER" id="PTHR10825">
    <property type="entry name" value="RING FINGER DOMAIN-CONTAINING, POLYCOMB GROUP COMPONENT"/>
    <property type="match status" value="1"/>
</dbReference>
<comment type="caution">
    <text evidence="9">The sequence shown here is derived from an EMBL/GenBank/DDBJ whole genome shotgun (WGS) entry which is preliminary data.</text>
</comment>
<dbReference type="EMBL" id="JAZGQO010000021">
    <property type="protein sequence ID" value="KAK6165957.1"/>
    <property type="molecule type" value="Genomic_DNA"/>
</dbReference>
<dbReference type="InterPro" id="IPR001841">
    <property type="entry name" value="Znf_RING"/>
</dbReference>
<evidence type="ECO:0000256" key="5">
    <source>
        <dbReference type="ARBA" id="ARBA00023242"/>
    </source>
</evidence>
<feature type="domain" description="RING-type" evidence="8">
    <location>
        <begin position="21"/>
        <end position="60"/>
    </location>
</feature>
<evidence type="ECO:0000313" key="10">
    <source>
        <dbReference type="Proteomes" id="UP001347796"/>
    </source>
</evidence>
<dbReference type="Gene3D" id="3.30.40.10">
    <property type="entry name" value="Zinc/RING finger domain, C3HC4 (zinc finger)"/>
    <property type="match status" value="1"/>
</dbReference>
<keyword evidence="3 6" id="KW-0863">Zinc-finger</keyword>
<evidence type="ECO:0000256" key="7">
    <source>
        <dbReference type="SAM" id="MobiDB-lite"/>
    </source>
</evidence>
<organism evidence="9 10">
    <name type="scientific">Patella caerulea</name>
    <name type="common">Rayed Mediterranean limpet</name>
    <dbReference type="NCBI Taxonomy" id="87958"/>
    <lineage>
        <taxon>Eukaryota</taxon>
        <taxon>Metazoa</taxon>
        <taxon>Spiralia</taxon>
        <taxon>Lophotrochozoa</taxon>
        <taxon>Mollusca</taxon>
        <taxon>Gastropoda</taxon>
        <taxon>Patellogastropoda</taxon>
        <taxon>Patelloidea</taxon>
        <taxon>Patellidae</taxon>
        <taxon>Patella</taxon>
    </lineage>
</organism>
<keyword evidence="4" id="KW-0862">Zinc</keyword>